<sequence length="242" mass="27302">MITDLPSHRDEALFLTTRWTRVRLAKADSAAGRLALAELCEAYYEPVLAYLRYELRDVDAGRELSHAFFAEVLRGGRIEGADQERGRFRSYLLGAVKHFLSRHREALHSLKRGSGRVPLCMDDAEVAEVSDPHQLSPDAAFDRQWALTMLERSLNALRLQLNAEGRGPFFDRVRPMLTGEAAHGDQASIASECSMTVETFRVALHRLKRRLRQCVKEEISGTLEDDTNLEDEMQTLFAALSG</sequence>
<dbReference type="Proteomes" id="UP000190774">
    <property type="component" value="Unassembled WGS sequence"/>
</dbReference>
<dbReference type="STRING" id="48467.SAMN02745166_01800"/>
<organism evidence="1 2">
    <name type="scientific">Prosthecobacter debontii</name>
    <dbReference type="NCBI Taxonomy" id="48467"/>
    <lineage>
        <taxon>Bacteria</taxon>
        <taxon>Pseudomonadati</taxon>
        <taxon>Verrucomicrobiota</taxon>
        <taxon>Verrucomicrobiia</taxon>
        <taxon>Verrucomicrobiales</taxon>
        <taxon>Verrucomicrobiaceae</taxon>
        <taxon>Prosthecobacter</taxon>
    </lineage>
</organism>
<reference evidence="2" key="1">
    <citation type="submission" date="2017-02" db="EMBL/GenBank/DDBJ databases">
        <authorList>
            <person name="Varghese N."/>
            <person name="Submissions S."/>
        </authorList>
    </citation>
    <scope>NUCLEOTIDE SEQUENCE [LARGE SCALE GENOMIC DNA]</scope>
    <source>
        <strain evidence="2">ATCC 700200</strain>
    </source>
</reference>
<accession>A0A1T4XQL9</accession>
<dbReference type="RefSeq" id="WP_078812988.1">
    <property type="nucleotide sequence ID" value="NZ_FUYE01000005.1"/>
</dbReference>
<dbReference type="Gene3D" id="1.10.1740.10">
    <property type="match status" value="1"/>
</dbReference>
<dbReference type="AlphaFoldDB" id="A0A1T4XQL9"/>
<dbReference type="OrthoDB" id="128557at2"/>
<keyword evidence="2" id="KW-1185">Reference proteome</keyword>
<gene>
    <name evidence="1" type="ORF">SAMN02745166_01800</name>
</gene>
<protein>
    <submittedName>
        <fullName evidence="1">RNA polymerase sigma-70 factor, ECF subfamily</fullName>
    </submittedName>
</protein>
<evidence type="ECO:0000313" key="2">
    <source>
        <dbReference type="Proteomes" id="UP000190774"/>
    </source>
</evidence>
<proteinExistence type="predicted"/>
<dbReference type="EMBL" id="FUYE01000005">
    <property type="protein sequence ID" value="SKA91849.1"/>
    <property type="molecule type" value="Genomic_DNA"/>
</dbReference>
<name>A0A1T4XQL9_9BACT</name>
<evidence type="ECO:0000313" key="1">
    <source>
        <dbReference type="EMBL" id="SKA91849.1"/>
    </source>
</evidence>